<name>A0AAD5BRC5_AMBAR</name>
<dbReference type="AlphaFoldDB" id="A0AAD5BRC5"/>
<gene>
    <name evidence="1" type="ORF">M8C21_007875</name>
</gene>
<reference evidence="1" key="1">
    <citation type="submission" date="2022-06" db="EMBL/GenBank/DDBJ databases">
        <title>Uncovering the hologenomic basis of an extraordinary plant invasion.</title>
        <authorList>
            <person name="Bieker V.C."/>
            <person name="Martin M.D."/>
            <person name="Gilbert T."/>
            <person name="Hodgins K."/>
            <person name="Battlay P."/>
            <person name="Petersen B."/>
            <person name="Wilson J."/>
        </authorList>
    </citation>
    <scope>NUCLEOTIDE SEQUENCE</scope>
    <source>
        <strain evidence="1">AA19_3_7</strain>
        <tissue evidence="1">Leaf</tissue>
    </source>
</reference>
<keyword evidence="2" id="KW-1185">Reference proteome</keyword>
<sequence length="268" mass="31107">MCFEDATMESHKIEAILYEPLPVLPWKIRDHDYQLPFCKLVSNMKKLRWLSVSTMGQDKDEGPNFLSNELRYIEWYSYPAISPFLNGFLPVKLVVLKLTDCKQKELWKGYQLCQVSLIDGLSDRLLQFMLKGKAIENGSMRLQLEGLEIPKGLTPPLLRGNRCRLELPENWCNDYSGFLICVVTSYDYFAIPYRIWISMKQVSNNVSEDDVIWEERRGDEYMTWVWGFGVRLVEKKSGSGLTETSRYSSHHTPMIKIQHDSASTLTIS</sequence>
<comment type="caution">
    <text evidence="1">The sequence shown here is derived from an EMBL/GenBank/DDBJ whole genome shotgun (WGS) entry which is preliminary data.</text>
</comment>
<protein>
    <submittedName>
        <fullName evidence="1">Uncharacterized protein</fullName>
    </submittedName>
</protein>
<dbReference type="Proteomes" id="UP001206925">
    <property type="component" value="Unassembled WGS sequence"/>
</dbReference>
<proteinExistence type="predicted"/>
<organism evidence="1 2">
    <name type="scientific">Ambrosia artemisiifolia</name>
    <name type="common">Common ragweed</name>
    <dbReference type="NCBI Taxonomy" id="4212"/>
    <lineage>
        <taxon>Eukaryota</taxon>
        <taxon>Viridiplantae</taxon>
        <taxon>Streptophyta</taxon>
        <taxon>Embryophyta</taxon>
        <taxon>Tracheophyta</taxon>
        <taxon>Spermatophyta</taxon>
        <taxon>Magnoliopsida</taxon>
        <taxon>eudicotyledons</taxon>
        <taxon>Gunneridae</taxon>
        <taxon>Pentapetalae</taxon>
        <taxon>asterids</taxon>
        <taxon>campanulids</taxon>
        <taxon>Asterales</taxon>
        <taxon>Asteraceae</taxon>
        <taxon>Asteroideae</taxon>
        <taxon>Heliantheae alliance</taxon>
        <taxon>Heliantheae</taxon>
        <taxon>Ambrosia</taxon>
    </lineage>
</organism>
<evidence type="ECO:0000313" key="2">
    <source>
        <dbReference type="Proteomes" id="UP001206925"/>
    </source>
</evidence>
<evidence type="ECO:0000313" key="1">
    <source>
        <dbReference type="EMBL" id="KAI7727043.1"/>
    </source>
</evidence>
<dbReference type="EMBL" id="JAMZMK010011457">
    <property type="protein sequence ID" value="KAI7727043.1"/>
    <property type="molecule type" value="Genomic_DNA"/>
</dbReference>
<accession>A0AAD5BRC5</accession>